<dbReference type="Pfam" id="PF13420">
    <property type="entry name" value="Acetyltransf_4"/>
    <property type="match status" value="1"/>
</dbReference>
<keyword evidence="2" id="KW-0012">Acyltransferase</keyword>
<evidence type="ECO:0000313" key="4">
    <source>
        <dbReference type="EMBL" id="PWA04768.1"/>
    </source>
</evidence>
<dbReference type="EMBL" id="QCZI01000011">
    <property type="protein sequence ID" value="PWA04768.1"/>
    <property type="molecule type" value="Genomic_DNA"/>
</dbReference>
<dbReference type="AlphaFoldDB" id="A0A2U1JIQ7"/>
<sequence length="165" mass="18408">MSIIIRPATQNDLPAILDIVNYSILHTTANYSYDVQSLEMQQKWFEDKKSKHFPVVVAEMNGIVIGFGSYGTFREKIGYQFTVEHSVYVSSNATGKGIGRLLLTELITLAKAQGYRTMIGAIDADNSGSIAFHKKFGFVESGVIKDAGFKFGKWLDVLFMQLILK</sequence>
<dbReference type="RefSeq" id="WP_116725184.1">
    <property type="nucleotide sequence ID" value="NZ_QCZI01000011.1"/>
</dbReference>
<dbReference type="PANTHER" id="PTHR43072:SF23">
    <property type="entry name" value="UPF0039 PROTEIN C11D3.02C"/>
    <property type="match status" value="1"/>
</dbReference>
<dbReference type="CDD" id="cd04301">
    <property type="entry name" value="NAT_SF"/>
    <property type="match status" value="1"/>
</dbReference>
<proteinExistence type="predicted"/>
<dbReference type="GO" id="GO:0016747">
    <property type="term" value="F:acyltransferase activity, transferring groups other than amino-acyl groups"/>
    <property type="evidence" value="ECO:0007669"/>
    <property type="project" value="InterPro"/>
</dbReference>
<dbReference type="OrthoDB" id="9799096at2"/>
<keyword evidence="5" id="KW-1185">Reference proteome</keyword>
<dbReference type="Gene3D" id="3.40.630.30">
    <property type="match status" value="1"/>
</dbReference>
<dbReference type="Proteomes" id="UP000245449">
    <property type="component" value="Unassembled WGS sequence"/>
</dbReference>
<feature type="domain" description="N-acetyltransferase" evidence="3">
    <location>
        <begin position="3"/>
        <end position="165"/>
    </location>
</feature>
<evidence type="ECO:0000313" key="5">
    <source>
        <dbReference type="Proteomes" id="UP000245449"/>
    </source>
</evidence>
<evidence type="ECO:0000256" key="1">
    <source>
        <dbReference type="ARBA" id="ARBA00022679"/>
    </source>
</evidence>
<accession>A0A2U1JIQ7</accession>
<dbReference type="InterPro" id="IPR016181">
    <property type="entry name" value="Acyl_CoA_acyltransferase"/>
</dbReference>
<dbReference type="SUPFAM" id="SSF55729">
    <property type="entry name" value="Acyl-CoA N-acyltransferases (Nat)"/>
    <property type="match status" value="1"/>
</dbReference>
<organism evidence="4 5">
    <name type="scientific">Flavobacterium psychrotolerans</name>
    <dbReference type="NCBI Taxonomy" id="2169410"/>
    <lineage>
        <taxon>Bacteria</taxon>
        <taxon>Pseudomonadati</taxon>
        <taxon>Bacteroidota</taxon>
        <taxon>Flavobacteriia</taxon>
        <taxon>Flavobacteriales</taxon>
        <taxon>Flavobacteriaceae</taxon>
        <taxon>Flavobacterium</taxon>
    </lineage>
</organism>
<dbReference type="PANTHER" id="PTHR43072">
    <property type="entry name" value="N-ACETYLTRANSFERASE"/>
    <property type="match status" value="1"/>
</dbReference>
<protein>
    <submittedName>
        <fullName evidence="4">N-acetyltransferase</fullName>
    </submittedName>
</protein>
<evidence type="ECO:0000259" key="3">
    <source>
        <dbReference type="PROSITE" id="PS51186"/>
    </source>
</evidence>
<dbReference type="PROSITE" id="PS51186">
    <property type="entry name" value="GNAT"/>
    <property type="match status" value="1"/>
</dbReference>
<comment type="caution">
    <text evidence="4">The sequence shown here is derived from an EMBL/GenBank/DDBJ whole genome shotgun (WGS) entry which is preliminary data.</text>
</comment>
<dbReference type="InterPro" id="IPR000182">
    <property type="entry name" value="GNAT_dom"/>
</dbReference>
<evidence type="ECO:0000256" key="2">
    <source>
        <dbReference type="ARBA" id="ARBA00023315"/>
    </source>
</evidence>
<name>A0A2U1JIQ7_9FLAO</name>
<reference evidence="4 5" key="1">
    <citation type="submission" date="2018-04" db="EMBL/GenBank/DDBJ databases">
        <title>Flavobacterium sp. nov., isolated from glacier ice.</title>
        <authorList>
            <person name="Liu Q."/>
            <person name="Xin Y.-H."/>
        </authorList>
    </citation>
    <scope>NUCLEOTIDE SEQUENCE [LARGE SCALE GENOMIC DNA]</scope>
    <source>
        <strain evidence="4 5">RB1R5</strain>
    </source>
</reference>
<keyword evidence="1 4" id="KW-0808">Transferase</keyword>
<gene>
    <name evidence="4" type="ORF">DB895_09795</name>
</gene>